<dbReference type="OrthoDB" id="7473699at2"/>
<dbReference type="EMBL" id="FNOY01000001">
    <property type="protein sequence ID" value="SDX42901.1"/>
    <property type="molecule type" value="Genomic_DNA"/>
</dbReference>
<gene>
    <name evidence="3" type="ORF">SAMN05421881_100161</name>
</gene>
<dbReference type="Gene3D" id="1.20.144.10">
    <property type="entry name" value="Phosphatidic acid phosphatase type 2/haloperoxidase"/>
    <property type="match status" value="1"/>
</dbReference>
<dbReference type="InterPro" id="IPR000326">
    <property type="entry name" value="PAP2/HPO"/>
</dbReference>
<feature type="transmembrane region" description="Helical" evidence="1">
    <location>
        <begin position="52"/>
        <end position="76"/>
    </location>
</feature>
<keyword evidence="4" id="KW-1185">Reference proteome</keyword>
<name>A0A1H3BMG8_9PROT</name>
<protein>
    <submittedName>
        <fullName evidence="3">PAP2 superfamily protein</fullName>
    </submittedName>
</protein>
<dbReference type="Proteomes" id="UP000198640">
    <property type="component" value="Unassembled WGS sequence"/>
</dbReference>
<dbReference type="SUPFAM" id="SSF48317">
    <property type="entry name" value="Acid phosphatase/Vanadium-dependent haloperoxidase"/>
    <property type="match status" value="1"/>
</dbReference>
<feature type="domain" description="Phosphatidic acid phosphatase type 2/haloperoxidase" evidence="2">
    <location>
        <begin position="92"/>
        <end position="201"/>
    </location>
</feature>
<feature type="transmembrane region" description="Helical" evidence="1">
    <location>
        <begin position="88"/>
        <end position="106"/>
    </location>
</feature>
<reference evidence="3 4" key="1">
    <citation type="submission" date="2016-10" db="EMBL/GenBank/DDBJ databases">
        <authorList>
            <person name="de Groot N.N."/>
        </authorList>
    </citation>
    <scope>NUCLEOTIDE SEQUENCE [LARGE SCALE GENOMIC DNA]</scope>
    <source>
        <strain evidence="3 4">Nm1</strain>
    </source>
</reference>
<organism evidence="3 4">
    <name type="scientific">Nitrosomonas halophila</name>
    <dbReference type="NCBI Taxonomy" id="44576"/>
    <lineage>
        <taxon>Bacteria</taxon>
        <taxon>Pseudomonadati</taxon>
        <taxon>Pseudomonadota</taxon>
        <taxon>Betaproteobacteria</taxon>
        <taxon>Nitrosomonadales</taxon>
        <taxon>Nitrosomonadaceae</taxon>
        <taxon>Nitrosomonas</taxon>
    </lineage>
</organism>
<evidence type="ECO:0000313" key="4">
    <source>
        <dbReference type="Proteomes" id="UP000198640"/>
    </source>
</evidence>
<evidence type="ECO:0000256" key="1">
    <source>
        <dbReference type="SAM" id="Phobius"/>
    </source>
</evidence>
<feature type="transmembrane region" description="Helical" evidence="1">
    <location>
        <begin position="126"/>
        <end position="144"/>
    </location>
</feature>
<dbReference type="Pfam" id="PF01569">
    <property type="entry name" value="PAP2"/>
    <property type="match status" value="1"/>
</dbReference>
<dbReference type="STRING" id="44576.SAMN05421881_100161"/>
<evidence type="ECO:0000259" key="2">
    <source>
        <dbReference type="Pfam" id="PF01569"/>
    </source>
</evidence>
<dbReference type="InterPro" id="IPR036938">
    <property type="entry name" value="PAP2/HPO_sf"/>
</dbReference>
<feature type="transmembrane region" description="Helical" evidence="1">
    <location>
        <begin position="151"/>
        <end position="172"/>
    </location>
</feature>
<dbReference type="AlphaFoldDB" id="A0A1H3BMG8"/>
<sequence>MRACHFNFSPIALTIALSTILGASSILIQGPLPGDILLTQGLQSLFGSGPAWAHIMTSTAKQPLVWLALVLGGLLAYTRAGWRGTGTVAITFFAAKIIDMALRALIHVPRPLPELVQVASVSTSSGLPSTFALVYGAIFIPVLIANTRSGWVQSAAATAAILLLIAGTMARVVLGGHWMSQIMASLLLAGSIGLLVYQILQSIPSRRLSKNSDRSEGEAG</sequence>
<evidence type="ECO:0000313" key="3">
    <source>
        <dbReference type="EMBL" id="SDX42901.1"/>
    </source>
</evidence>
<dbReference type="RefSeq" id="WP_090410929.1">
    <property type="nucleotide sequence ID" value="NZ_FNOY01000001.1"/>
</dbReference>
<proteinExistence type="predicted"/>
<keyword evidence="1" id="KW-1133">Transmembrane helix</keyword>
<feature type="transmembrane region" description="Helical" evidence="1">
    <location>
        <begin position="12"/>
        <end position="32"/>
    </location>
</feature>
<keyword evidence="1" id="KW-0472">Membrane</keyword>
<accession>A0A1H3BMG8</accession>
<keyword evidence="1" id="KW-0812">Transmembrane</keyword>
<feature type="transmembrane region" description="Helical" evidence="1">
    <location>
        <begin position="178"/>
        <end position="200"/>
    </location>
</feature>